<reference evidence="3" key="1">
    <citation type="submission" date="2023-07" db="EMBL/GenBank/DDBJ databases">
        <title>Identification and characterization of horizontal gene transfer across gut microbiota members of farm animals based on homology search.</title>
        <authorList>
            <person name="Schwarzerova J."/>
            <person name="Nykrynova M."/>
            <person name="Jureckova K."/>
            <person name="Cejkova D."/>
            <person name="Rychlik I."/>
        </authorList>
    </citation>
    <scope>NUCLEOTIDE SEQUENCE [LARGE SCALE GENOMIC DNA]</scope>
    <source>
        <strain evidence="3">ET4</strain>
    </source>
</reference>
<gene>
    <name evidence="2" type="ORF">QUW02_12810</name>
</gene>
<name>A0ABT7U8B3_9BACE</name>
<proteinExistence type="predicted"/>
<evidence type="ECO:0000256" key="1">
    <source>
        <dbReference type="SAM" id="SignalP"/>
    </source>
</evidence>
<protein>
    <submittedName>
        <fullName evidence="2">Uncharacterized protein</fullName>
    </submittedName>
</protein>
<keyword evidence="1" id="KW-0732">Signal</keyword>
<accession>A0ABT7U8B3</accession>
<organism evidence="2 3">
    <name type="scientific">Bacteroides eggerthii</name>
    <dbReference type="NCBI Taxonomy" id="28111"/>
    <lineage>
        <taxon>Bacteria</taxon>
        <taxon>Pseudomonadati</taxon>
        <taxon>Bacteroidota</taxon>
        <taxon>Bacteroidia</taxon>
        <taxon>Bacteroidales</taxon>
        <taxon>Bacteroidaceae</taxon>
        <taxon>Bacteroides</taxon>
    </lineage>
</organism>
<feature type="signal peptide" evidence="1">
    <location>
        <begin position="1"/>
        <end position="20"/>
    </location>
</feature>
<dbReference type="Proteomes" id="UP001228403">
    <property type="component" value="Unassembled WGS sequence"/>
</dbReference>
<evidence type="ECO:0000313" key="2">
    <source>
        <dbReference type="EMBL" id="MDM8146788.1"/>
    </source>
</evidence>
<keyword evidence="3" id="KW-1185">Reference proteome</keyword>
<sequence>MKKLLLLLAGLLFAVLPSKAQTTYAVSQVGIMTPEELTEGDYIIYAIANNKTPGYVTNNDTYNSGSGPVLIKSLDLGTTRRVSDQNYIWTVTKNEEGKFSISLKSDENKFWRVDTSWNGNMRSSEEKAWLVGESNTRNSDKGISFRLSEIIPNAKNENTDKYPYIYCNGLQPDESNVYRLSYWGGKENSILFIFYKVKETDNTYPFNLSDQPINDKFAENTYWYYMTLSNAYVTHVEGQDYCPAAATTNPIEYGSFWAFVKNEAGQIEIYNAATGPAYVLASSSPLNDGKNGGNTHPIMKEKNSLLDTEKGVWNIKHTGSDNFFFLNIPGEGEENSYINSRESTLAFWVDASSSTNDGSKLRVQEVDINTLINTVREQQSAVSGAVGTLDSESYADFTAALDKGTIDGLIEALKIRELTGTTIQFEPSKYYYIYNGKDSQTGYITINNKNKLITENNKSGISKLFKFEKTGEENIYNLKVQGVYIEKAAENSYDVLLGITSNESDKGEFQLIEAETGAGVFRIKNTNSSAGTAPYIWKNYSNVAGWNGTGNGSQWYLIEAPSITTEITPAGYATVNYPFAVQLPEDESISAYIGTVISNDNSKLLLKKISNGLIPANTPVVLEGVKGETKTYTLTIVTDNASTNPEENVLKGTLLPEAISETFVLGMNNGEVGFYKLSDTDNTVGANKAYLPKSALPTSPAGVRGVTFSFDDNSGETTGIEDATINLAEEEFYDLQGRRVMNPTKGIYVTKSGKKVLFTK</sequence>
<evidence type="ECO:0000313" key="3">
    <source>
        <dbReference type="Proteomes" id="UP001228403"/>
    </source>
</evidence>
<dbReference type="EMBL" id="JAUDCF010000051">
    <property type="protein sequence ID" value="MDM8146788.1"/>
    <property type="molecule type" value="Genomic_DNA"/>
</dbReference>
<feature type="chain" id="PRO_5046823454" evidence="1">
    <location>
        <begin position="21"/>
        <end position="760"/>
    </location>
</feature>
<comment type="caution">
    <text evidence="2">The sequence shown here is derived from an EMBL/GenBank/DDBJ whole genome shotgun (WGS) entry which is preliminary data.</text>
</comment>